<evidence type="ECO:0000313" key="3">
    <source>
        <dbReference type="EMBL" id="KAL1530937.1"/>
    </source>
</evidence>
<dbReference type="EMBL" id="JBGBPQ010000001">
    <property type="protein sequence ID" value="KAL1530937.1"/>
    <property type="molecule type" value="Genomic_DNA"/>
</dbReference>
<dbReference type="PANTHER" id="PTHR43593:SF1">
    <property type="entry name" value="INOSITOL 2-DEHYDROGENASE"/>
    <property type="match status" value="1"/>
</dbReference>
<proteinExistence type="predicted"/>
<evidence type="ECO:0000259" key="2">
    <source>
        <dbReference type="Pfam" id="PF02894"/>
    </source>
</evidence>
<dbReference type="SUPFAM" id="SSF51735">
    <property type="entry name" value="NAD(P)-binding Rossmann-fold domains"/>
    <property type="match status" value="1"/>
</dbReference>
<dbReference type="Proteomes" id="UP001515480">
    <property type="component" value="Unassembled WGS sequence"/>
</dbReference>
<dbReference type="InterPro" id="IPR050424">
    <property type="entry name" value="Gfo-Idh-MocA_inositol_DH"/>
</dbReference>
<evidence type="ECO:0000313" key="4">
    <source>
        <dbReference type="Proteomes" id="UP001515480"/>
    </source>
</evidence>
<dbReference type="InterPro" id="IPR004104">
    <property type="entry name" value="Gfo/Idh/MocA-like_OxRdtase_C"/>
</dbReference>
<organism evidence="3 4">
    <name type="scientific">Prymnesium parvum</name>
    <name type="common">Toxic golden alga</name>
    <dbReference type="NCBI Taxonomy" id="97485"/>
    <lineage>
        <taxon>Eukaryota</taxon>
        <taxon>Haptista</taxon>
        <taxon>Haptophyta</taxon>
        <taxon>Prymnesiophyceae</taxon>
        <taxon>Prymnesiales</taxon>
        <taxon>Prymnesiaceae</taxon>
        <taxon>Prymnesium</taxon>
    </lineage>
</organism>
<feature type="domain" description="Gfo/Idh/MocA-like oxidoreductase C-terminal" evidence="2">
    <location>
        <begin position="164"/>
        <end position="397"/>
    </location>
</feature>
<dbReference type="Pfam" id="PF02894">
    <property type="entry name" value="GFO_IDH_MocA_C"/>
    <property type="match status" value="1"/>
</dbReference>
<protein>
    <recommendedName>
        <fullName evidence="5">Oxidoreductase</fullName>
    </recommendedName>
</protein>
<accession>A0AB34KCB9</accession>
<name>A0AB34KCB9_PRYPA</name>
<dbReference type="Pfam" id="PF01408">
    <property type="entry name" value="GFO_IDH_MocA"/>
    <property type="match status" value="1"/>
</dbReference>
<reference evidence="3 4" key="1">
    <citation type="journal article" date="2024" name="Science">
        <title>Giant polyketide synthase enzymes in the biosynthesis of giant marine polyether toxins.</title>
        <authorList>
            <person name="Fallon T.R."/>
            <person name="Shende V.V."/>
            <person name="Wierzbicki I.H."/>
            <person name="Pendleton A.L."/>
            <person name="Watervoot N.F."/>
            <person name="Auber R.P."/>
            <person name="Gonzalez D.J."/>
            <person name="Wisecaver J.H."/>
            <person name="Moore B.S."/>
        </authorList>
    </citation>
    <scope>NUCLEOTIDE SEQUENCE [LARGE SCALE GENOMIC DNA]</scope>
    <source>
        <strain evidence="3 4">12B1</strain>
    </source>
</reference>
<dbReference type="GO" id="GO:0000166">
    <property type="term" value="F:nucleotide binding"/>
    <property type="evidence" value="ECO:0007669"/>
    <property type="project" value="InterPro"/>
</dbReference>
<feature type="domain" description="Gfo/Idh/MocA-like oxidoreductase N-terminal" evidence="1">
    <location>
        <begin position="19"/>
        <end position="135"/>
    </location>
</feature>
<dbReference type="PANTHER" id="PTHR43593">
    <property type="match status" value="1"/>
</dbReference>
<dbReference type="InterPro" id="IPR000683">
    <property type="entry name" value="Gfo/Idh/MocA-like_OxRdtase_N"/>
</dbReference>
<dbReference type="InterPro" id="IPR036291">
    <property type="entry name" value="NAD(P)-bd_dom_sf"/>
</dbReference>
<gene>
    <name evidence="3" type="ORF">AB1Y20_001828</name>
</gene>
<comment type="caution">
    <text evidence="3">The sequence shown here is derived from an EMBL/GenBank/DDBJ whole genome shotgun (WGS) entry which is preliminary data.</text>
</comment>
<dbReference type="Gene3D" id="3.40.50.720">
    <property type="entry name" value="NAD(P)-binding Rossmann-like Domain"/>
    <property type="match status" value="1"/>
</dbReference>
<sequence length="412" mass="44489">MQSALLLGAMASSGSAEALRVGVIGTGCIGIEHLQNLHLLPHARVTAIADPHPASLSRATECLSSLGDLDGVAVLSDYEELIALPQVDALILCTPNDHHALALPAIVASGKHCLVEKPLCTSVGDCARVAALVEQGRARGALYWCGMEYRYIPSIARLVREASEGGIGELRMLSIREHRFPFLQKVGHWNRYNARSGGTLVEKCCHFFDLMRLILRSEPYRIMATGGQDVNFLDEEHDGRPADTLDNAYVLVEFTSGARACLELCMFAEASKHQEELSLVGTRGKMEAFSPSHGTKTDDESEVNFRRCLRNPAFTSGAWDRTEPPSPEECGTIYEAHEAVDRALLEAGNHAGATYVELSRFVHAAQHGLPAEVSVADGALAALMGIAAQRSVQTGNAVLWSDIMAEYEAAAK</sequence>
<dbReference type="SUPFAM" id="SSF55347">
    <property type="entry name" value="Glyceraldehyde-3-phosphate dehydrogenase-like, C-terminal domain"/>
    <property type="match status" value="1"/>
</dbReference>
<keyword evidence="4" id="KW-1185">Reference proteome</keyword>
<evidence type="ECO:0000259" key="1">
    <source>
        <dbReference type="Pfam" id="PF01408"/>
    </source>
</evidence>
<evidence type="ECO:0008006" key="5">
    <source>
        <dbReference type="Google" id="ProtNLM"/>
    </source>
</evidence>
<dbReference type="AlphaFoldDB" id="A0AB34KCB9"/>
<dbReference type="Gene3D" id="3.30.360.10">
    <property type="entry name" value="Dihydrodipicolinate Reductase, domain 2"/>
    <property type="match status" value="1"/>
</dbReference>